<dbReference type="GO" id="GO:0047464">
    <property type="term" value="F:heparosan-N-sulfate-glucuronate 5-epimerase activity"/>
    <property type="evidence" value="ECO:0007669"/>
    <property type="project" value="UniProtKB-EC"/>
</dbReference>
<accession>A0A8E0RU00</accession>
<dbReference type="EMBL" id="LUCM01006809">
    <property type="protein sequence ID" value="KAA0190740.1"/>
    <property type="molecule type" value="Genomic_DNA"/>
</dbReference>
<dbReference type="InterPro" id="IPR010598">
    <property type="entry name" value="C5-epim_C"/>
</dbReference>
<dbReference type="Pfam" id="PF06662">
    <property type="entry name" value="C5-epim_C"/>
    <property type="match status" value="1"/>
</dbReference>
<evidence type="ECO:0000259" key="1">
    <source>
        <dbReference type="Pfam" id="PF06662"/>
    </source>
</evidence>
<dbReference type="GO" id="GO:0005794">
    <property type="term" value="C:Golgi apparatus"/>
    <property type="evidence" value="ECO:0007669"/>
    <property type="project" value="TreeGrafter"/>
</dbReference>
<organism evidence="2 3">
    <name type="scientific">Fasciolopsis buskii</name>
    <dbReference type="NCBI Taxonomy" id="27845"/>
    <lineage>
        <taxon>Eukaryota</taxon>
        <taxon>Metazoa</taxon>
        <taxon>Spiralia</taxon>
        <taxon>Lophotrochozoa</taxon>
        <taxon>Platyhelminthes</taxon>
        <taxon>Trematoda</taxon>
        <taxon>Digenea</taxon>
        <taxon>Plagiorchiida</taxon>
        <taxon>Echinostomata</taxon>
        <taxon>Echinostomatoidea</taxon>
        <taxon>Fasciolidae</taxon>
        <taxon>Fasciolopsis</taxon>
    </lineage>
</organism>
<keyword evidence="3" id="KW-1185">Reference proteome</keyword>
<name>A0A8E0RU00_9TREM</name>
<evidence type="ECO:0000313" key="2">
    <source>
        <dbReference type="EMBL" id="KAA0190740.1"/>
    </source>
</evidence>
<protein>
    <submittedName>
        <fullName evidence="2">Heparosan-N-sulfate-glucuronate 5-epimerase</fullName>
    </submittedName>
</protein>
<sequence>MANSAQVSVAADLLDTGLTTLSALLPLFDSGGGSFYDLRHVTQPSGAQSVMSHATRTTVSGNTLHSDVGPNRARWDYHAVHIRQLRILSTIDSYSERAKQWLITANRWTSYMAGFRSPHN</sequence>
<dbReference type="OrthoDB" id="5914444at2759"/>
<dbReference type="UniPathway" id="UPA00862"/>
<evidence type="ECO:0000313" key="3">
    <source>
        <dbReference type="Proteomes" id="UP000728185"/>
    </source>
</evidence>
<dbReference type="Proteomes" id="UP000728185">
    <property type="component" value="Unassembled WGS sequence"/>
</dbReference>
<reference evidence="2" key="1">
    <citation type="submission" date="2019-05" db="EMBL/GenBank/DDBJ databases">
        <title>Annotation for the trematode Fasciolopsis buski.</title>
        <authorList>
            <person name="Choi Y.-J."/>
        </authorList>
    </citation>
    <scope>NUCLEOTIDE SEQUENCE</scope>
    <source>
        <strain evidence="2">HT</strain>
        <tissue evidence="2">Whole worm</tissue>
    </source>
</reference>
<dbReference type="PANTHER" id="PTHR13174:SF3">
    <property type="entry name" value="D-GLUCURONYL C5-EPIMERASE"/>
    <property type="match status" value="1"/>
</dbReference>
<proteinExistence type="predicted"/>
<feature type="domain" description="D-glucuronyl C5-epimerase C-terminal" evidence="1">
    <location>
        <begin position="9"/>
        <end position="48"/>
    </location>
</feature>
<gene>
    <name evidence="2" type="ORF">FBUS_10246</name>
</gene>
<dbReference type="AlphaFoldDB" id="A0A8E0RU00"/>
<comment type="caution">
    <text evidence="2">The sequence shown here is derived from an EMBL/GenBank/DDBJ whole genome shotgun (WGS) entry which is preliminary data.</text>
</comment>
<dbReference type="PANTHER" id="PTHR13174">
    <property type="entry name" value="D-GLUCURONYL C5-EPIMERASE"/>
    <property type="match status" value="1"/>
</dbReference>
<dbReference type="InterPro" id="IPR039721">
    <property type="entry name" value="C5-epimerase"/>
</dbReference>
<dbReference type="GO" id="GO:0030210">
    <property type="term" value="P:heparin proteoglycan biosynthetic process"/>
    <property type="evidence" value="ECO:0007669"/>
    <property type="project" value="UniProtKB-UniPathway"/>
</dbReference>
<dbReference type="GO" id="GO:0015012">
    <property type="term" value="P:heparan sulfate proteoglycan biosynthetic process"/>
    <property type="evidence" value="ECO:0007669"/>
    <property type="project" value="InterPro"/>
</dbReference>